<evidence type="ECO:0000259" key="10">
    <source>
        <dbReference type="PROSITE" id="PS51330"/>
    </source>
</evidence>
<dbReference type="InterPro" id="IPR001796">
    <property type="entry name" value="DHFR_dom"/>
</dbReference>
<dbReference type="EC" id="1.5.1.3" evidence="3 8"/>
<keyword evidence="4 8" id="KW-0554">One-carbon metabolism</keyword>
<dbReference type="SUPFAM" id="SSF53597">
    <property type="entry name" value="Dihydrofolate reductase-like"/>
    <property type="match status" value="1"/>
</dbReference>
<proteinExistence type="inferred from homology"/>
<evidence type="ECO:0000256" key="3">
    <source>
        <dbReference type="ARBA" id="ARBA00012856"/>
    </source>
</evidence>
<dbReference type="Gene3D" id="3.40.430.10">
    <property type="entry name" value="Dihydrofolate Reductase, subunit A"/>
    <property type="match status" value="1"/>
</dbReference>
<evidence type="ECO:0000256" key="1">
    <source>
        <dbReference type="ARBA" id="ARBA00004903"/>
    </source>
</evidence>
<evidence type="ECO:0000313" key="12">
    <source>
        <dbReference type="Proteomes" id="UP000250928"/>
    </source>
</evidence>
<dbReference type="GO" id="GO:0006730">
    <property type="term" value="P:one-carbon metabolic process"/>
    <property type="evidence" value="ECO:0007669"/>
    <property type="project" value="UniProtKB-KW"/>
</dbReference>
<comment type="pathway">
    <text evidence="1 8">Cofactor biosynthesis; tetrahydrofolate biosynthesis; 5,6,7,8-tetrahydrofolate from 7,8-dihydrofolate: step 1/1.</text>
</comment>
<dbReference type="GO" id="GO:0005829">
    <property type="term" value="C:cytosol"/>
    <property type="evidence" value="ECO:0007669"/>
    <property type="project" value="TreeGrafter"/>
</dbReference>
<protein>
    <recommendedName>
        <fullName evidence="3 8">Dihydrofolate reductase</fullName>
        <ecNumber evidence="3 8">1.5.1.3</ecNumber>
    </recommendedName>
</protein>
<dbReference type="PROSITE" id="PS00075">
    <property type="entry name" value="DHFR_1"/>
    <property type="match status" value="1"/>
</dbReference>
<sequence length="166" mass="18402">MPSHKPILSIIAAMAENRVIGIENRLPWRLPADLQHFKALTMGKPMVMGRKTWESLPGLLPGRRHIVVTANPAYRAEGCTLVRSVEEALAAAGGVPEVMIVGGAALYAQTLPLARRLYLTLVEARIEGDAFFPEYDPVQWIEVARERHPADPRNPHAHTFLTLERG</sequence>
<feature type="domain" description="DHFR" evidence="10">
    <location>
        <begin position="7"/>
        <end position="165"/>
    </location>
</feature>
<evidence type="ECO:0000256" key="9">
    <source>
        <dbReference type="RuleBase" id="RU004474"/>
    </source>
</evidence>
<evidence type="ECO:0000256" key="2">
    <source>
        <dbReference type="ARBA" id="ARBA00009539"/>
    </source>
</evidence>
<accession>A0A657PVZ5</accession>
<evidence type="ECO:0000256" key="6">
    <source>
        <dbReference type="ARBA" id="ARBA00023002"/>
    </source>
</evidence>
<dbReference type="GO" id="GO:0070401">
    <property type="term" value="F:NADP+ binding"/>
    <property type="evidence" value="ECO:0007669"/>
    <property type="project" value="UniProtKB-ARBA"/>
</dbReference>
<dbReference type="GO" id="GO:0046452">
    <property type="term" value="P:dihydrofolate metabolic process"/>
    <property type="evidence" value="ECO:0007669"/>
    <property type="project" value="TreeGrafter"/>
</dbReference>
<evidence type="ECO:0000256" key="5">
    <source>
        <dbReference type="ARBA" id="ARBA00022857"/>
    </source>
</evidence>
<dbReference type="Pfam" id="PF00186">
    <property type="entry name" value="DHFR_1"/>
    <property type="match status" value="1"/>
</dbReference>
<keyword evidence="5 8" id="KW-0521">NADP</keyword>
<evidence type="ECO:0000313" key="11">
    <source>
        <dbReference type="EMBL" id="PUD98812.1"/>
    </source>
</evidence>
<comment type="similarity">
    <text evidence="2 8 9">Belongs to the dihydrofolate reductase family.</text>
</comment>
<dbReference type="NCBIfam" id="NF008037">
    <property type="entry name" value="PRK10769.1"/>
    <property type="match status" value="1"/>
</dbReference>
<dbReference type="GO" id="GO:0004146">
    <property type="term" value="F:dihydrofolate reductase activity"/>
    <property type="evidence" value="ECO:0007669"/>
    <property type="project" value="UniProtKB-EC"/>
</dbReference>
<dbReference type="UniPathway" id="UPA00077">
    <property type="reaction ID" value="UER00158"/>
</dbReference>
<dbReference type="Proteomes" id="UP000250928">
    <property type="component" value="Unassembled WGS sequence"/>
</dbReference>
<dbReference type="PRINTS" id="PR00070">
    <property type="entry name" value="DHFR"/>
</dbReference>
<dbReference type="InterPro" id="IPR017925">
    <property type="entry name" value="DHFR_CS"/>
</dbReference>
<reference evidence="11 12" key="1">
    <citation type="submission" date="2018-01" db="EMBL/GenBank/DDBJ databases">
        <title>Novel co-symbiosis in the lucinid bivalve Phacoides pectinatus.</title>
        <authorList>
            <person name="Lim S.J."/>
            <person name="Davis B.G."/>
            <person name="Gill D.E."/>
            <person name="Engel A.S."/>
            <person name="Anderson L.C."/>
            <person name="Campbell B.J."/>
        </authorList>
    </citation>
    <scope>NUCLEOTIDE SEQUENCE [LARGE SCALE GENOMIC DNA]</scope>
    <source>
        <strain evidence="11">N3_P5</strain>
    </source>
</reference>
<dbReference type="GO" id="GO:0046655">
    <property type="term" value="P:folic acid metabolic process"/>
    <property type="evidence" value="ECO:0007669"/>
    <property type="project" value="TreeGrafter"/>
</dbReference>
<dbReference type="GO" id="GO:0046654">
    <property type="term" value="P:tetrahydrofolate biosynthetic process"/>
    <property type="evidence" value="ECO:0007669"/>
    <property type="project" value="UniProtKB-UniPathway"/>
</dbReference>
<dbReference type="InterPro" id="IPR024072">
    <property type="entry name" value="DHFR-like_dom_sf"/>
</dbReference>
<evidence type="ECO:0000256" key="4">
    <source>
        <dbReference type="ARBA" id="ARBA00022563"/>
    </source>
</evidence>
<evidence type="ECO:0000256" key="8">
    <source>
        <dbReference type="PIRNR" id="PIRNR000194"/>
    </source>
</evidence>
<dbReference type="PANTHER" id="PTHR48069">
    <property type="entry name" value="DIHYDROFOLATE REDUCTASE"/>
    <property type="match status" value="1"/>
</dbReference>
<dbReference type="AlphaFoldDB" id="A0A657PVZ5"/>
<name>A0A657PVZ5_9GAMM</name>
<evidence type="ECO:0000256" key="7">
    <source>
        <dbReference type="ARBA" id="ARBA00025067"/>
    </source>
</evidence>
<organism evidence="11 12">
    <name type="scientific">Candidatus Sedimenticola endophacoides</name>
    <dbReference type="NCBI Taxonomy" id="2548426"/>
    <lineage>
        <taxon>Bacteria</taxon>
        <taxon>Pseudomonadati</taxon>
        <taxon>Pseudomonadota</taxon>
        <taxon>Gammaproteobacteria</taxon>
        <taxon>Chromatiales</taxon>
        <taxon>Sedimenticolaceae</taxon>
        <taxon>Sedimenticola</taxon>
    </lineage>
</organism>
<dbReference type="PIRSF" id="PIRSF000194">
    <property type="entry name" value="DHFR"/>
    <property type="match status" value="1"/>
</dbReference>
<comment type="caution">
    <text evidence="11">The sequence shown here is derived from an EMBL/GenBank/DDBJ whole genome shotgun (WGS) entry which is preliminary data.</text>
</comment>
<dbReference type="FunFam" id="3.40.430.10:FF:000001">
    <property type="entry name" value="Dihydrofolate reductase"/>
    <property type="match status" value="1"/>
</dbReference>
<dbReference type="PANTHER" id="PTHR48069:SF3">
    <property type="entry name" value="DIHYDROFOLATE REDUCTASE"/>
    <property type="match status" value="1"/>
</dbReference>
<keyword evidence="6 8" id="KW-0560">Oxidoreductase</keyword>
<dbReference type="InterPro" id="IPR012259">
    <property type="entry name" value="DHFR"/>
</dbReference>
<gene>
    <name evidence="11" type="ORF">C3L24_12060</name>
</gene>
<comment type="catalytic activity">
    <reaction evidence="8">
        <text>(6S)-5,6,7,8-tetrahydrofolate + NADP(+) = 7,8-dihydrofolate + NADPH + H(+)</text>
        <dbReference type="Rhea" id="RHEA:15009"/>
        <dbReference type="ChEBI" id="CHEBI:15378"/>
        <dbReference type="ChEBI" id="CHEBI:57451"/>
        <dbReference type="ChEBI" id="CHEBI:57453"/>
        <dbReference type="ChEBI" id="CHEBI:57783"/>
        <dbReference type="ChEBI" id="CHEBI:58349"/>
        <dbReference type="EC" id="1.5.1.3"/>
    </reaction>
</comment>
<comment type="function">
    <text evidence="7 8">Key enzyme in folate metabolism. Catalyzes an essential reaction for de novo glycine and purine synthesis, and for DNA precursor synthesis.</text>
</comment>
<dbReference type="EMBL" id="PQCO01000286">
    <property type="protein sequence ID" value="PUD98812.1"/>
    <property type="molecule type" value="Genomic_DNA"/>
</dbReference>
<dbReference type="CDD" id="cd00209">
    <property type="entry name" value="DHFR"/>
    <property type="match status" value="1"/>
</dbReference>
<dbReference type="PROSITE" id="PS51330">
    <property type="entry name" value="DHFR_2"/>
    <property type="match status" value="1"/>
</dbReference>